<dbReference type="SUPFAM" id="SSF74788">
    <property type="entry name" value="Cullin repeat-like"/>
    <property type="match status" value="1"/>
</dbReference>
<evidence type="ECO:0000313" key="2">
    <source>
        <dbReference type="Proteomes" id="UP000008311"/>
    </source>
</evidence>
<proteinExistence type="predicted"/>
<dbReference type="STRING" id="3988.B9SQX4"/>
<dbReference type="eggNOG" id="KOG2344">
    <property type="taxonomic scope" value="Eukaryota"/>
</dbReference>
<dbReference type="InterPro" id="IPR004140">
    <property type="entry name" value="Exo70"/>
</dbReference>
<gene>
    <name evidence="1" type="ORF">RCOM_1405310</name>
</gene>
<reference evidence="2" key="1">
    <citation type="journal article" date="2010" name="Nat. Biotechnol.">
        <title>Draft genome sequence of the oilseed species Ricinus communis.</title>
        <authorList>
            <person name="Chan A.P."/>
            <person name="Crabtree J."/>
            <person name="Zhao Q."/>
            <person name="Lorenzi H."/>
            <person name="Orvis J."/>
            <person name="Puiu D."/>
            <person name="Melake-Berhan A."/>
            <person name="Jones K.M."/>
            <person name="Redman J."/>
            <person name="Chen G."/>
            <person name="Cahoon E.B."/>
            <person name="Gedil M."/>
            <person name="Stanke M."/>
            <person name="Haas B.J."/>
            <person name="Wortman J.R."/>
            <person name="Fraser-Liggett C.M."/>
            <person name="Ravel J."/>
            <person name="Rabinowicz P.D."/>
        </authorList>
    </citation>
    <scope>NUCLEOTIDE SEQUENCE [LARGE SCALE GENOMIC DNA]</scope>
    <source>
        <strain evidence="2">cv. Hale</strain>
    </source>
</reference>
<dbReference type="InParanoid" id="B9SQX4"/>
<dbReference type="Proteomes" id="UP000008311">
    <property type="component" value="Unassembled WGS sequence"/>
</dbReference>
<dbReference type="GO" id="GO:0000145">
    <property type="term" value="C:exocyst"/>
    <property type="evidence" value="ECO:0007669"/>
    <property type="project" value="InterPro"/>
</dbReference>
<protein>
    <submittedName>
        <fullName evidence="1">Uncharacterized protein</fullName>
    </submittedName>
</protein>
<dbReference type="Gene3D" id="1.20.1280.170">
    <property type="entry name" value="Exocyst complex component Exo70"/>
    <property type="match status" value="1"/>
</dbReference>
<dbReference type="PANTHER" id="PTHR12542">
    <property type="entry name" value="EXOCYST COMPLEX PROTEIN EXO70"/>
    <property type="match status" value="1"/>
</dbReference>
<name>B9SQX4_RICCO</name>
<accession>B9SQX4</accession>
<dbReference type="AlphaFoldDB" id="B9SQX4"/>
<dbReference type="InterPro" id="IPR016159">
    <property type="entry name" value="Cullin_repeat-like_dom_sf"/>
</dbReference>
<organism evidence="1 2">
    <name type="scientific">Ricinus communis</name>
    <name type="common">Castor bean</name>
    <dbReference type="NCBI Taxonomy" id="3988"/>
    <lineage>
        <taxon>Eukaryota</taxon>
        <taxon>Viridiplantae</taxon>
        <taxon>Streptophyta</taxon>
        <taxon>Embryophyta</taxon>
        <taxon>Tracheophyta</taxon>
        <taxon>Spermatophyta</taxon>
        <taxon>Magnoliopsida</taxon>
        <taxon>eudicotyledons</taxon>
        <taxon>Gunneridae</taxon>
        <taxon>Pentapetalae</taxon>
        <taxon>rosids</taxon>
        <taxon>fabids</taxon>
        <taxon>Malpighiales</taxon>
        <taxon>Euphorbiaceae</taxon>
        <taxon>Acalyphoideae</taxon>
        <taxon>Acalypheae</taxon>
        <taxon>Ricinus</taxon>
    </lineage>
</organism>
<sequence length="141" mass="16055">MATAQQIVNCVEILDLLNDLSLRSDNEVINYAESAVQVAISRRGVSLSFVSSTDDIDEEFNTSFSEVVDSKAVEDLKVIEKRMIRSKYEKECDQVYCNVKADALDECLLILGVEKLSIEEVQKTDWKSLDEKMKKWIQVIN</sequence>
<keyword evidence="2" id="KW-1185">Reference proteome</keyword>
<evidence type="ECO:0000313" key="1">
    <source>
        <dbReference type="EMBL" id="EEF33986.1"/>
    </source>
</evidence>
<dbReference type="PANTHER" id="PTHR12542:SF142">
    <property type="entry name" value="EXOCYST SUBUNIT EXO70 FAMILY PROTEIN"/>
    <property type="match status" value="1"/>
</dbReference>
<dbReference type="GO" id="GO:0006887">
    <property type="term" value="P:exocytosis"/>
    <property type="evidence" value="ECO:0007669"/>
    <property type="project" value="InterPro"/>
</dbReference>
<dbReference type="EMBL" id="EQ974091">
    <property type="protein sequence ID" value="EEF33986.1"/>
    <property type="molecule type" value="Genomic_DNA"/>
</dbReference>